<organism evidence="2 3">
    <name type="scientific">candidate division TA06 bacterium</name>
    <dbReference type="NCBI Taxonomy" id="2250710"/>
    <lineage>
        <taxon>Bacteria</taxon>
        <taxon>Bacteria division TA06</taxon>
    </lineage>
</organism>
<dbReference type="AlphaFoldDB" id="A0A660SQI8"/>
<dbReference type="PANTHER" id="PTHR43236">
    <property type="entry name" value="ANTITOXIN HIGA1"/>
    <property type="match status" value="1"/>
</dbReference>
<accession>A0A660SQI8</accession>
<dbReference type="PANTHER" id="PTHR43236:SF2">
    <property type="entry name" value="BLL0069 PROTEIN"/>
    <property type="match status" value="1"/>
</dbReference>
<dbReference type="Pfam" id="PF06114">
    <property type="entry name" value="Peptidase_M78"/>
    <property type="match status" value="1"/>
</dbReference>
<sequence length="203" mass="23558">VFNSIVGNNTSRKIEVDECRGFVLVDKYVPFLFVNSGDAKAAQMFTIAHEIAHILIGRSAGFDLADLLPYNEKTEVLCNKVAAEFLVPAKRLKLEWNSMGKNFQILAKQFKVSELVIARRAYDLKLINKNEFFDFYNKYLKTVKRSKKSWGGNFYKTQKRRLGDLFPFYLSRALQENRLLYRDAWNLTGLKGKTFDKFMSEII</sequence>
<comment type="caution">
    <text evidence="2">The sequence shown here is derived from an EMBL/GenBank/DDBJ whole genome shotgun (WGS) entry which is preliminary data.</text>
</comment>
<dbReference type="InterPro" id="IPR052345">
    <property type="entry name" value="Rad_response_metalloprotease"/>
</dbReference>
<evidence type="ECO:0000313" key="2">
    <source>
        <dbReference type="EMBL" id="RKX72371.1"/>
    </source>
</evidence>
<evidence type="ECO:0000259" key="1">
    <source>
        <dbReference type="Pfam" id="PF06114"/>
    </source>
</evidence>
<feature type="domain" description="IrrE N-terminal-like" evidence="1">
    <location>
        <begin position="29"/>
        <end position="121"/>
    </location>
</feature>
<dbReference type="Proteomes" id="UP000271125">
    <property type="component" value="Unassembled WGS sequence"/>
</dbReference>
<feature type="non-terminal residue" evidence="2">
    <location>
        <position position="1"/>
    </location>
</feature>
<proteinExistence type="predicted"/>
<dbReference type="Gene3D" id="1.10.10.2910">
    <property type="match status" value="1"/>
</dbReference>
<reference evidence="2 3" key="1">
    <citation type="submission" date="2018-06" db="EMBL/GenBank/DDBJ databases">
        <title>Extensive metabolic versatility and redundancy in microbially diverse, dynamic hydrothermal sediments.</title>
        <authorList>
            <person name="Dombrowski N."/>
            <person name="Teske A."/>
            <person name="Baker B.J."/>
        </authorList>
    </citation>
    <scope>NUCLEOTIDE SEQUENCE [LARGE SCALE GENOMIC DNA]</scope>
    <source>
        <strain evidence="2">B10_G13</strain>
    </source>
</reference>
<dbReference type="GO" id="GO:0003677">
    <property type="term" value="F:DNA binding"/>
    <property type="evidence" value="ECO:0007669"/>
    <property type="project" value="UniProtKB-KW"/>
</dbReference>
<name>A0A660SQI8_UNCT6</name>
<dbReference type="EMBL" id="QNBD01000026">
    <property type="protein sequence ID" value="RKX72371.1"/>
    <property type="molecule type" value="Genomic_DNA"/>
</dbReference>
<keyword evidence="2" id="KW-0238">DNA-binding</keyword>
<dbReference type="InterPro" id="IPR010359">
    <property type="entry name" value="IrrE_HExxH"/>
</dbReference>
<evidence type="ECO:0000313" key="3">
    <source>
        <dbReference type="Proteomes" id="UP000271125"/>
    </source>
</evidence>
<gene>
    <name evidence="2" type="ORF">DRP43_00970</name>
</gene>
<protein>
    <submittedName>
        <fullName evidence="2">DNA-binding protein</fullName>
    </submittedName>
</protein>